<evidence type="ECO:0000256" key="12">
    <source>
        <dbReference type="ARBA" id="ARBA00022741"/>
    </source>
</evidence>
<gene>
    <name evidence="20" type="primary">cobP</name>
    <name evidence="20" type="ORF">GCM10007140_02140</name>
</gene>
<keyword evidence="15 19" id="KW-0342">GTP-binding</keyword>
<dbReference type="Pfam" id="PF02283">
    <property type="entry name" value="CobU"/>
    <property type="match status" value="1"/>
</dbReference>
<keyword evidence="21" id="KW-1185">Reference proteome</keyword>
<dbReference type="PIRSF" id="PIRSF006135">
    <property type="entry name" value="CobU"/>
    <property type="match status" value="1"/>
</dbReference>
<evidence type="ECO:0000256" key="8">
    <source>
        <dbReference type="ARBA" id="ARBA00012016"/>
    </source>
</evidence>
<evidence type="ECO:0000256" key="1">
    <source>
        <dbReference type="ARBA" id="ARBA00000312"/>
    </source>
</evidence>
<comment type="catalytic activity">
    <reaction evidence="1">
        <text>adenosylcob(III)inamide + ATP = adenosylcob(III)inamide phosphate + ADP + H(+)</text>
        <dbReference type="Rhea" id="RHEA:15769"/>
        <dbReference type="ChEBI" id="CHEBI:2480"/>
        <dbReference type="ChEBI" id="CHEBI:15378"/>
        <dbReference type="ChEBI" id="CHEBI:30616"/>
        <dbReference type="ChEBI" id="CHEBI:58502"/>
        <dbReference type="ChEBI" id="CHEBI:456216"/>
        <dbReference type="EC" id="2.7.1.156"/>
    </reaction>
</comment>
<comment type="pathway">
    <text evidence="5">Cofactor biosynthesis; adenosylcobalamin biosynthesis; adenosylcobalamin from cob(II)yrinate a,c-diamide: step 6/7.</text>
</comment>
<evidence type="ECO:0000256" key="5">
    <source>
        <dbReference type="ARBA" id="ARBA00004692"/>
    </source>
</evidence>
<comment type="caution">
    <text evidence="20">The sequence shown here is derived from an EMBL/GenBank/DDBJ whole genome shotgun (WGS) entry which is preliminary data.</text>
</comment>
<dbReference type="EMBL" id="BMFK01000001">
    <property type="protein sequence ID" value="GGE55348.1"/>
    <property type="molecule type" value="Genomic_DNA"/>
</dbReference>
<dbReference type="EC" id="2.7.7.62" evidence="9"/>
<comment type="catalytic activity">
    <reaction evidence="2">
        <text>adenosylcob(III)inamide phosphate + GTP + H(+) = adenosylcob(III)inamide-GDP + diphosphate</text>
        <dbReference type="Rhea" id="RHEA:22712"/>
        <dbReference type="ChEBI" id="CHEBI:15378"/>
        <dbReference type="ChEBI" id="CHEBI:33019"/>
        <dbReference type="ChEBI" id="CHEBI:37565"/>
        <dbReference type="ChEBI" id="CHEBI:58502"/>
        <dbReference type="ChEBI" id="CHEBI:60487"/>
        <dbReference type="EC" id="2.7.7.62"/>
    </reaction>
</comment>
<comment type="catalytic activity">
    <reaction evidence="3">
        <text>adenosylcob(III)inamide + GTP = adenosylcob(III)inamide phosphate + GDP + H(+)</text>
        <dbReference type="Rhea" id="RHEA:15765"/>
        <dbReference type="ChEBI" id="CHEBI:2480"/>
        <dbReference type="ChEBI" id="CHEBI:15378"/>
        <dbReference type="ChEBI" id="CHEBI:37565"/>
        <dbReference type="ChEBI" id="CHEBI:58189"/>
        <dbReference type="ChEBI" id="CHEBI:58502"/>
        <dbReference type="EC" id="2.7.1.156"/>
    </reaction>
</comment>
<feature type="binding site" evidence="19">
    <location>
        <begin position="32"/>
        <end position="34"/>
    </location>
    <ligand>
        <name>GTP</name>
        <dbReference type="ChEBI" id="CHEBI:37565"/>
    </ligand>
</feature>
<feature type="binding site" evidence="19">
    <location>
        <begin position="7"/>
        <end position="14"/>
    </location>
    <ligand>
        <name>GTP</name>
        <dbReference type="ChEBI" id="CHEBI:37565"/>
    </ligand>
</feature>
<keyword evidence="12 19" id="KW-0547">Nucleotide-binding</keyword>
<dbReference type="GO" id="GO:0008820">
    <property type="term" value="F:cobinamide phosphate guanylyltransferase activity"/>
    <property type="evidence" value="ECO:0007669"/>
    <property type="project" value="UniProtKB-EC"/>
</dbReference>
<sequence length="169" mass="19323">MLIFISGAVRSGKSTFAESFVKNYATEAKYIATSIRIDDEMSDRIVHHQKQRAEGDIKWQTWEQPCNLTELTFHEDDVVLLDCLTILTANELFHDDEDALARIYKGVSHVKTQCKLLIVVSNEVFQEGIPEDEMTREYMYVLGKLHQQLVQDADEAYLVVHGIATKMKG</sequence>
<comment type="function">
    <text evidence="4">Catalyzes ATP-dependent phosphorylation of adenosylcobinamide and addition of GMP to adenosylcobinamide phosphate.</text>
</comment>
<keyword evidence="11" id="KW-0808">Transferase</keyword>
<dbReference type="SUPFAM" id="SSF52540">
    <property type="entry name" value="P-loop containing nucleoside triphosphate hydrolases"/>
    <property type="match status" value="1"/>
</dbReference>
<keyword evidence="10" id="KW-0169">Cobalamin biosynthesis</keyword>
<dbReference type="EC" id="2.7.1.156" evidence="8"/>
<dbReference type="InterPro" id="IPR003203">
    <property type="entry name" value="CobU/CobP"/>
</dbReference>
<feature type="active site" description="GMP-histidine intermediate" evidence="18">
    <location>
        <position position="48"/>
    </location>
</feature>
<evidence type="ECO:0000256" key="4">
    <source>
        <dbReference type="ARBA" id="ARBA00003889"/>
    </source>
</evidence>
<comment type="similarity">
    <text evidence="7">Belongs to the CobU/CobP family.</text>
</comment>
<protein>
    <recommendedName>
        <fullName evidence="16">Adenosylcobinamide kinase</fullName>
        <ecNumber evidence="8">2.7.1.156</ecNumber>
        <ecNumber evidence="9">2.7.7.62</ecNumber>
    </recommendedName>
    <alternativeName>
        <fullName evidence="17">Adenosylcobinamide-phosphate guanylyltransferase</fullName>
    </alternativeName>
</protein>
<dbReference type="AlphaFoldDB" id="A0A917AI36"/>
<dbReference type="InterPro" id="IPR027417">
    <property type="entry name" value="P-loop_NTPase"/>
</dbReference>
<reference evidence="20" key="2">
    <citation type="submission" date="2020-09" db="EMBL/GenBank/DDBJ databases">
        <authorList>
            <person name="Sun Q."/>
            <person name="Zhou Y."/>
        </authorList>
    </citation>
    <scope>NUCLEOTIDE SEQUENCE</scope>
    <source>
        <strain evidence="20">CGMCC 1.12698</strain>
    </source>
</reference>
<evidence type="ECO:0000256" key="16">
    <source>
        <dbReference type="ARBA" id="ARBA00029570"/>
    </source>
</evidence>
<evidence type="ECO:0000256" key="11">
    <source>
        <dbReference type="ARBA" id="ARBA00022679"/>
    </source>
</evidence>
<evidence type="ECO:0000256" key="6">
    <source>
        <dbReference type="ARBA" id="ARBA00005159"/>
    </source>
</evidence>
<evidence type="ECO:0000256" key="19">
    <source>
        <dbReference type="PIRSR" id="PIRSR006135-2"/>
    </source>
</evidence>
<feature type="binding site" evidence="19">
    <location>
        <position position="63"/>
    </location>
    <ligand>
        <name>GTP</name>
        <dbReference type="ChEBI" id="CHEBI:37565"/>
    </ligand>
</feature>
<evidence type="ECO:0000256" key="15">
    <source>
        <dbReference type="ARBA" id="ARBA00023134"/>
    </source>
</evidence>
<evidence type="ECO:0000313" key="21">
    <source>
        <dbReference type="Proteomes" id="UP000605259"/>
    </source>
</evidence>
<dbReference type="GO" id="GO:0043752">
    <property type="term" value="F:adenosylcobinamide kinase activity"/>
    <property type="evidence" value="ECO:0007669"/>
    <property type="project" value="UniProtKB-EC"/>
</dbReference>
<evidence type="ECO:0000256" key="18">
    <source>
        <dbReference type="PIRSR" id="PIRSR006135-1"/>
    </source>
</evidence>
<name>A0A917AI36_9BACI</name>
<evidence type="ECO:0000256" key="2">
    <source>
        <dbReference type="ARBA" id="ARBA00000711"/>
    </source>
</evidence>
<evidence type="ECO:0000256" key="14">
    <source>
        <dbReference type="ARBA" id="ARBA00022840"/>
    </source>
</evidence>
<keyword evidence="14" id="KW-0067">ATP-binding</keyword>
<evidence type="ECO:0000256" key="7">
    <source>
        <dbReference type="ARBA" id="ARBA00007490"/>
    </source>
</evidence>
<evidence type="ECO:0000313" key="20">
    <source>
        <dbReference type="EMBL" id="GGE55348.1"/>
    </source>
</evidence>
<proteinExistence type="inferred from homology"/>
<dbReference type="PANTHER" id="PTHR34848">
    <property type="match status" value="1"/>
</dbReference>
<feature type="binding site" evidence="19">
    <location>
        <position position="82"/>
    </location>
    <ligand>
        <name>GTP</name>
        <dbReference type="ChEBI" id="CHEBI:37565"/>
    </ligand>
</feature>
<dbReference type="RefSeq" id="WP_188386610.1">
    <property type="nucleotide sequence ID" value="NZ_BMFK01000001.1"/>
</dbReference>
<evidence type="ECO:0000256" key="3">
    <source>
        <dbReference type="ARBA" id="ARBA00001522"/>
    </source>
</evidence>
<accession>A0A917AI36</accession>
<dbReference type="GO" id="GO:0009236">
    <property type="term" value="P:cobalamin biosynthetic process"/>
    <property type="evidence" value="ECO:0007669"/>
    <property type="project" value="UniProtKB-KW"/>
</dbReference>
<evidence type="ECO:0000256" key="13">
    <source>
        <dbReference type="ARBA" id="ARBA00022777"/>
    </source>
</evidence>
<evidence type="ECO:0000256" key="9">
    <source>
        <dbReference type="ARBA" id="ARBA00012523"/>
    </source>
</evidence>
<dbReference type="Proteomes" id="UP000605259">
    <property type="component" value="Unassembled WGS sequence"/>
</dbReference>
<dbReference type="CDD" id="cd00544">
    <property type="entry name" value="CobU"/>
    <property type="match status" value="1"/>
</dbReference>
<evidence type="ECO:0000256" key="10">
    <source>
        <dbReference type="ARBA" id="ARBA00022573"/>
    </source>
</evidence>
<dbReference type="GO" id="GO:0005525">
    <property type="term" value="F:GTP binding"/>
    <property type="evidence" value="ECO:0007669"/>
    <property type="project" value="UniProtKB-KW"/>
</dbReference>
<dbReference type="Gene3D" id="3.40.50.300">
    <property type="entry name" value="P-loop containing nucleotide triphosphate hydrolases"/>
    <property type="match status" value="1"/>
</dbReference>
<dbReference type="GO" id="GO:0005524">
    <property type="term" value="F:ATP binding"/>
    <property type="evidence" value="ECO:0007669"/>
    <property type="project" value="UniProtKB-KW"/>
</dbReference>
<evidence type="ECO:0000256" key="17">
    <source>
        <dbReference type="ARBA" id="ARBA00030571"/>
    </source>
</evidence>
<keyword evidence="13 20" id="KW-0418">Kinase</keyword>
<reference evidence="20" key="1">
    <citation type="journal article" date="2014" name="Int. J. Syst. Evol. Microbiol.">
        <title>Complete genome sequence of Corynebacterium casei LMG S-19264T (=DSM 44701T), isolated from a smear-ripened cheese.</title>
        <authorList>
            <consortium name="US DOE Joint Genome Institute (JGI-PGF)"/>
            <person name="Walter F."/>
            <person name="Albersmeier A."/>
            <person name="Kalinowski J."/>
            <person name="Ruckert C."/>
        </authorList>
    </citation>
    <scope>NUCLEOTIDE SEQUENCE</scope>
    <source>
        <strain evidence="20">CGMCC 1.12698</strain>
    </source>
</reference>
<organism evidence="20 21">
    <name type="scientific">Priestia taiwanensis</name>
    <dbReference type="NCBI Taxonomy" id="1347902"/>
    <lineage>
        <taxon>Bacteria</taxon>
        <taxon>Bacillati</taxon>
        <taxon>Bacillota</taxon>
        <taxon>Bacilli</taxon>
        <taxon>Bacillales</taxon>
        <taxon>Bacillaceae</taxon>
        <taxon>Priestia</taxon>
    </lineage>
</organism>
<dbReference type="PANTHER" id="PTHR34848:SF1">
    <property type="entry name" value="BIFUNCTIONAL ADENOSYLCOBALAMIN BIOSYNTHESIS PROTEIN COBU"/>
    <property type="match status" value="1"/>
</dbReference>
<comment type="pathway">
    <text evidence="6">Cofactor biosynthesis; adenosylcobalamin biosynthesis; adenosylcobalamin from cob(II)yrinate a,c-diamide: step 5/7.</text>
</comment>